<protein>
    <submittedName>
        <fullName evidence="2">Uncharacterized protein</fullName>
    </submittedName>
</protein>
<evidence type="ECO:0000313" key="3">
    <source>
        <dbReference type="Proteomes" id="UP000248817"/>
    </source>
</evidence>
<dbReference type="EMBL" id="KZ825696">
    <property type="protein sequence ID" value="PYI25000.1"/>
    <property type="molecule type" value="Genomic_DNA"/>
</dbReference>
<reference evidence="2 3" key="1">
    <citation type="submission" date="2018-02" db="EMBL/GenBank/DDBJ databases">
        <title>The genomes of Aspergillus section Nigri reveals drivers in fungal speciation.</title>
        <authorList>
            <consortium name="DOE Joint Genome Institute"/>
            <person name="Vesth T.C."/>
            <person name="Nybo J."/>
            <person name="Theobald S."/>
            <person name="Brandl J."/>
            <person name="Frisvad J.C."/>
            <person name="Nielsen K.F."/>
            <person name="Lyhne E.K."/>
            <person name="Kogle M.E."/>
            <person name="Kuo A."/>
            <person name="Riley R."/>
            <person name="Clum A."/>
            <person name="Nolan M."/>
            <person name="Lipzen A."/>
            <person name="Salamov A."/>
            <person name="Henrissat B."/>
            <person name="Wiebenga A."/>
            <person name="De vries R.P."/>
            <person name="Grigoriev I.V."/>
            <person name="Mortensen U.H."/>
            <person name="Andersen M.R."/>
            <person name="Baker S.E."/>
        </authorList>
    </citation>
    <scope>NUCLEOTIDE SEQUENCE [LARGE SCALE GENOMIC DNA]</scope>
    <source>
        <strain evidence="2 3">CBS 114.80</strain>
    </source>
</reference>
<sequence length="149" mass="16413">IPTQSSNQTISQPGNLTAKHQSIHGHTWRPKRPTIIPGPFQHGQLRLREQEDHQLRLLIHEVTVVSAYRKCTVQTLVPAQIDRQHVAGLVPFGVRDNHDAPLDPWWGLAVVDGLGLRHVLVFEGDALLEGLDDGGGFHGAVEALLLLSD</sequence>
<keyword evidence="3" id="KW-1185">Reference proteome</keyword>
<evidence type="ECO:0000256" key="1">
    <source>
        <dbReference type="SAM" id="MobiDB-lite"/>
    </source>
</evidence>
<evidence type="ECO:0000313" key="2">
    <source>
        <dbReference type="EMBL" id="PYI25000.1"/>
    </source>
</evidence>
<gene>
    <name evidence="2" type="ORF">BP00DRAFT_127801</name>
</gene>
<feature type="region of interest" description="Disordered" evidence="1">
    <location>
        <begin position="1"/>
        <end position="35"/>
    </location>
</feature>
<dbReference type="Proteomes" id="UP000248817">
    <property type="component" value="Unassembled WGS sequence"/>
</dbReference>
<name>A0A2V5I933_9EURO</name>
<proteinExistence type="predicted"/>
<accession>A0A2V5I933</accession>
<feature type="compositionally biased region" description="Basic residues" evidence="1">
    <location>
        <begin position="21"/>
        <end position="32"/>
    </location>
</feature>
<feature type="non-terminal residue" evidence="2">
    <location>
        <position position="1"/>
    </location>
</feature>
<organism evidence="2 3">
    <name type="scientific">Aspergillus indologenus CBS 114.80</name>
    <dbReference type="NCBI Taxonomy" id="1450541"/>
    <lineage>
        <taxon>Eukaryota</taxon>
        <taxon>Fungi</taxon>
        <taxon>Dikarya</taxon>
        <taxon>Ascomycota</taxon>
        <taxon>Pezizomycotina</taxon>
        <taxon>Eurotiomycetes</taxon>
        <taxon>Eurotiomycetidae</taxon>
        <taxon>Eurotiales</taxon>
        <taxon>Aspergillaceae</taxon>
        <taxon>Aspergillus</taxon>
        <taxon>Aspergillus subgen. Circumdati</taxon>
    </lineage>
</organism>
<dbReference type="AlphaFoldDB" id="A0A2V5I933"/>
<feature type="compositionally biased region" description="Polar residues" evidence="1">
    <location>
        <begin position="1"/>
        <end position="20"/>
    </location>
</feature>